<comment type="caution">
    <text evidence="2">The sequence shown here is derived from an EMBL/GenBank/DDBJ whole genome shotgun (WGS) entry which is preliminary data.</text>
</comment>
<keyword evidence="3" id="KW-1185">Reference proteome</keyword>
<proteinExistence type="predicted"/>
<gene>
    <name evidence="2" type="ORF">GCM10011328_23660</name>
</gene>
<evidence type="ECO:0000313" key="2">
    <source>
        <dbReference type="EMBL" id="GGA47801.1"/>
    </source>
</evidence>
<dbReference type="EMBL" id="BMFZ01000006">
    <property type="protein sequence ID" value="GGA47801.1"/>
    <property type="molecule type" value="Genomic_DNA"/>
</dbReference>
<dbReference type="Proteomes" id="UP000627464">
    <property type="component" value="Unassembled WGS sequence"/>
</dbReference>
<organism evidence="2 3">
    <name type="scientific">Hafnia psychrotolerans</name>
    <dbReference type="NCBI Taxonomy" id="1477018"/>
    <lineage>
        <taxon>Bacteria</taxon>
        <taxon>Pseudomonadati</taxon>
        <taxon>Pseudomonadota</taxon>
        <taxon>Gammaproteobacteria</taxon>
        <taxon>Enterobacterales</taxon>
        <taxon>Hafniaceae</taxon>
        <taxon>Hafnia</taxon>
    </lineage>
</organism>
<evidence type="ECO:0000313" key="3">
    <source>
        <dbReference type="Proteomes" id="UP000627464"/>
    </source>
</evidence>
<protein>
    <submittedName>
        <fullName evidence="2">Uncharacterized protein</fullName>
    </submittedName>
</protein>
<evidence type="ECO:0000256" key="1">
    <source>
        <dbReference type="SAM" id="MobiDB-lite"/>
    </source>
</evidence>
<sequence>MGELTCHFKSGQCSESSRTHVRYGSSALAVFKLTATLTPNRRENKADAQSSGKQRWKLNYKNSVPASQAAVASRRPEQTASV</sequence>
<feature type="region of interest" description="Disordered" evidence="1">
    <location>
        <begin position="41"/>
        <end position="82"/>
    </location>
</feature>
<accession>A0ABQ1GQQ7</accession>
<name>A0ABQ1GQQ7_9GAMM</name>
<reference evidence="3" key="1">
    <citation type="journal article" date="2019" name="Int. J. Syst. Evol. Microbiol.">
        <title>The Global Catalogue of Microorganisms (GCM) 10K type strain sequencing project: providing services to taxonomists for standard genome sequencing and annotation.</title>
        <authorList>
            <consortium name="The Broad Institute Genomics Platform"/>
            <consortium name="The Broad Institute Genome Sequencing Center for Infectious Disease"/>
            <person name="Wu L."/>
            <person name="Ma J."/>
        </authorList>
    </citation>
    <scope>NUCLEOTIDE SEQUENCE [LARGE SCALE GENOMIC DNA]</scope>
    <source>
        <strain evidence="3">CGMCC 1.12806</strain>
    </source>
</reference>